<dbReference type="Proteomes" id="UP001238450">
    <property type="component" value="Unassembled WGS sequence"/>
</dbReference>
<dbReference type="AlphaFoldDB" id="A0AAJ1TGE9"/>
<dbReference type="Gene3D" id="2.60.120.10">
    <property type="entry name" value="Jelly Rolls"/>
    <property type="match status" value="1"/>
</dbReference>
<dbReference type="SUPFAM" id="SSF51182">
    <property type="entry name" value="RmlC-like cupins"/>
    <property type="match status" value="1"/>
</dbReference>
<dbReference type="EMBL" id="JAUSUV010000001">
    <property type="protein sequence ID" value="MDQ0416087.1"/>
    <property type="molecule type" value="Genomic_DNA"/>
</dbReference>
<dbReference type="GO" id="GO:0016853">
    <property type="term" value="F:isomerase activity"/>
    <property type="evidence" value="ECO:0007669"/>
    <property type="project" value="UniProtKB-KW"/>
</dbReference>
<name>A0AAJ1TGE9_9BACL</name>
<evidence type="ECO:0000259" key="1">
    <source>
        <dbReference type="Pfam" id="PF12973"/>
    </source>
</evidence>
<dbReference type="InterPro" id="IPR025979">
    <property type="entry name" value="ChrR-like_cupin_dom"/>
</dbReference>
<protein>
    <submittedName>
        <fullName evidence="2">Mannose-6-phosphate isomerase-like protein (Cupin superfamily)</fullName>
    </submittedName>
</protein>
<keyword evidence="3" id="KW-1185">Reference proteome</keyword>
<evidence type="ECO:0000313" key="3">
    <source>
        <dbReference type="Proteomes" id="UP001238450"/>
    </source>
</evidence>
<proteinExistence type="predicted"/>
<dbReference type="RefSeq" id="WP_307250202.1">
    <property type="nucleotide sequence ID" value="NZ_JAUSUV010000001.1"/>
</dbReference>
<sequence length="133" mass="14609">MMNDTLTNLMQALPTLLQENESGVLAETEITFTPFQAIERSKSAVHWLFRPDQTGGTGAAIIRYEPGGESPPHLHTGFELAYVLEGEMITSQGTVKKNEMMLLTPGSRHSSRSGEAGCLALIIWEKPPQPIEE</sequence>
<comment type="caution">
    <text evidence="2">The sequence shown here is derived from an EMBL/GenBank/DDBJ whole genome shotgun (WGS) entry which is preliminary data.</text>
</comment>
<organism evidence="2 3">
    <name type="scientific">Croceifilum oryzae</name>
    <dbReference type="NCBI Taxonomy" id="1553429"/>
    <lineage>
        <taxon>Bacteria</taxon>
        <taxon>Bacillati</taxon>
        <taxon>Bacillota</taxon>
        <taxon>Bacilli</taxon>
        <taxon>Bacillales</taxon>
        <taxon>Thermoactinomycetaceae</taxon>
        <taxon>Croceifilum</taxon>
    </lineage>
</organism>
<reference evidence="2 3" key="1">
    <citation type="submission" date="2023-07" db="EMBL/GenBank/DDBJ databases">
        <title>Genomic Encyclopedia of Type Strains, Phase IV (KMG-IV): sequencing the most valuable type-strain genomes for metagenomic binning, comparative biology and taxonomic classification.</title>
        <authorList>
            <person name="Goeker M."/>
        </authorList>
    </citation>
    <scope>NUCLEOTIDE SEQUENCE [LARGE SCALE GENOMIC DNA]</scope>
    <source>
        <strain evidence="2 3">DSM 46876</strain>
    </source>
</reference>
<keyword evidence="2" id="KW-0413">Isomerase</keyword>
<gene>
    <name evidence="2" type="ORF">J2Z48_000245</name>
</gene>
<dbReference type="Pfam" id="PF12973">
    <property type="entry name" value="Cupin_7"/>
    <property type="match status" value="1"/>
</dbReference>
<feature type="domain" description="ChrR-like cupin" evidence="1">
    <location>
        <begin position="42"/>
        <end position="121"/>
    </location>
</feature>
<accession>A0AAJ1TGE9</accession>
<evidence type="ECO:0000313" key="2">
    <source>
        <dbReference type="EMBL" id="MDQ0416087.1"/>
    </source>
</evidence>
<dbReference type="InterPro" id="IPR014710">
    <property type="entry name" value="RmlC-like_jellyroll"/>
</dbReference>
<dbReference type="InterPro" id="IPR011051">
    <property type="entry name" value="RmlC_Cupin_sf"/>
</dbReference>